<evidence type="ECO:0000256" key="7">
    <source>
        <dbReference type="PIRSR" id="PIRSR000137-2"/>
    </source>
</evidence>
<dbReference type="PROSITE" id="PS00623">
    <property type="entry name" value="GMC_OXRED_1"/>
    <property type="match status" value="1"/>
</dbReference>
<dbReference type="InterPro" id="IPR007867">
    <property type="entry name" value="GMC_OxRtase_C"/>
</dbReference>
<proteinExistence type="inferred from homology"/>
<comment type="cofactor">
    <cofactor evidence="1 7">
        <name>FAD</name>
        <dbReference type="ChEBI" id="CHEBI:57692"/>
    </cofactor>
</comment>
<sequence length="612" mass="66931">MGTTVDARKFAETKFDYIVVGGGTAGLTVASRLAEVSSLTIGVLEAGTSGYGDHNIDIPAYSGRALGGPYDWHFQTTPQPGLGGRTLPWNRGRVLGGSSALNYMTWNRGSKEDYDAWEELGNAGWGWDSLLPYFKKSERFHPPPPEFRDNHQASYNEPNTSLGNDGPINVSYTRDFSPSHALWHATFNELGVESNPAHLDGSNVGVWTTIVAVNPETATRSYATHYCLTPPKNLHILTDAMVEEIILEKDDGEWAATGVRFSRYGDTYDVSASREVILSAGSVQSPQLLELSGIGRVDILGVAGIPVKVESPKVGENLQEHIMLPMVFEVDPSLPHPDDLFVDEIAATAYEQYQRGKSGRLTVLPCSMCYLPVSRLAPADDVASLLSKSRELERFGPEEASILSRRFNADKQLGQVEFVFDLGNWNPSSSSDEEGKRHCSMLLVLQYPFSRGSIHIGPDAGPRAESPPTVYDQPLIDPKYYGGPHGELDLQIMLHGARFAQKICSTKPLKNIIPGPVSPSLDVVTDDDLRSWIVENTITDWHPIGTCAMGGRAGREDGVVDERLRVYGVKRLRVIDASVMPLHISAHLQATVYAIGEKGADMILEDAGLRSQ</sequence>
<comment type="similarity">
    <text evidence="2 8">Belongs to the GMC oxidoreductase family.</text>
</comment>
<evidence type="ECO:0000259" key="10">
    <source>
        <dbReference type="PROSITE" id="PS00624"/>
    </source>
</evidence>
<reference evidence="11" key="1">
    <citation type="journal article" date="2023" name="Mol. Phylogenet. Evol.">
        <title>Genome-scale phylogeny and comparative genomics of the fungal order Sordariales.</title>
        <authorList>
            <person name="Hensen N."/>
            <person name="Bonometti L."/>
            <person name="Westerberg I."/>
            <person name="Brannstrom I.O."/>
            <person name="Guillou S."/>
            <person name="Cros-Aarteil S."/>
            <person name="Calhoun S."/>
            <person name="Haridas S."/>
            <person name="Kuo A."/>
            <person name="Mondo S."/>
            <person name="Pangilinan J."/>
            <person name="Riley R."/>
            <person name="LaButti K."/>
            <person name="Andreopoulos B."/>
            <person name="Lipzen A."/>
            <person name="Chen C."/>
            <person name="Yan M."/>
            <person name="Daum C."/>
            <person name="Ng V."/>
            <person name="Clum A."/>
            <person name="Steindorff A."/>
            <person name="Ohm R.A."/>
            <person name="Martin F."/>
            <person name="Silar P."/>
            <person name="Natvig D.O."/>
            <person name="Lalanne C."/>
            <person name="Gautier V."/>
            <person name="Ament-Velasquez S.L."/>
            <person name="Kruys A."/>
            <person name="Hutchinson M.I."/>
            <person name="Powell A.J."/>
            <person name="Barry K."/>
            <person name="Miller A.N."/>
            <person name="Grigoriev I.V."/>
            <person name="Debuchy R."/>
            <person name="Gladieux P."/>
            <person name="Hiltunen Thoren M."/>
            <person name="Johannesson H."/>
        </authorList>
    </citation>
    <scope>NUCLEOTIDE SEQUENCE</scope>
    <source>
        <strain evidence="11">CBS 315.58</strain>
    </source>
</reference>
<dbReference type="Pfam" id="PF05199">
    <property type="entry name" value="GMC_oxred_C"/>
    <property type="match status" value="1"/>
</dbReference>
<feature type="domain" description="Glucose-methanol-choline oxidoreductase N-terminal" evidence="9">
    <location>
        <begin position="92"/>
        <end position="115"/>
    </location>
</feature>
<evidence type="ECO:0000256" key="5">
    <source>
        <dbReference type="ARBA" id="ARBA00023002"/>
    </source>
</evidence>
<dbReference type="SUPFAM" id="SSF51905">
    <property type="entry name" value="FAD/NAD(P)-binding domain"/>
    <property type="match status" value="1"/>
</dbReference>
<evidence type="ECO:0000313" key="11">
    <source>
        <dbReference type="EMBL" id="KAK4201024.1"/>
    </source>
</evidence>
<dbReference type="InterPro" id="IPR036188">
    <property type="entry name" value="FAD/NAD-bd_sf"/>
</dbReference>
<dbReference type="InterPro" id="IPR000172">
    <property type="entry name" value="GMC_OxRdtase_N"/>
</dbReference>
<evidence type="ECO:0000256" key="3">
    <source>
        <dbReference type="ARBA" id="ARBA00022630"/>
    </source>
</evidence>
<dbReference type="PIRSF" id="PIRSF000137">
    <property type="entry name" value="Alcohol_oxidase"/>
    <property type="match status" value="1"/>
</dbReference>
<evidence type="ECO:0000256" key="8">
    <source>
        <dbReference type="RuleBase" id="RU003968"/>
    </source>
</evidence>
<evidence type="ECO:0000256" key="1">
    <source>
        <dbReference type="ARBA" id="ARBA00001974"/>
    </source>
</evidence>
<dbReference type="AlphaFoldDB" id="A0AAN7AVW3"/>
<keyword evidence="12" id="KW-1185">Reference proteome</keyword>
<evidence type="ECO:0000256" key="2">
    <source>
        <dbReference type="ARBA" id="ARBA00010790"/>
    </source>
</evidence>
<keyword evidence="4 7" id="KW-0274">FAD</keyword>
<feature type="binding site" evidence="7">
    <location>
        <position position="242"/>
    </location>
    <ligand>
        <name>FAD</name>
        <dbReference type="ChEBI" id="CHEBI:57692"/>
    </ligand>
</feature>
<dbReference type="Pfam" id="PF00732">
    <property type="entry name" value="GMC_oxred_N"/>
    <property type="match status" value="1"/>
</dbReference>
<comment type="caution">
    <text evidence="11">The sequence shown here is derived from an EMBL/GenBank/DDBJ whole genome shotgun (WGS) entry which is preliminary data.</text>
</comment>
<dbReference type="GO" id="GO:0016614">
    <property type="term" value="F:oxidoreductase activity, acting on CH-OH group of donors"/>
    <property type="evidence" value="ECO:0007669"/>
    <property type="project" value="InterPro"/>
</dbReference>
<feature type="domain" description="Glucose-methanol-choline oxidoreductase N-terminal" evidence="10">
    <location>
        <begin position="281"/>
        <end position="295"/>
    </location>
</feature>
<evidence type="ECO:0000259" key="9">
    <source>
        <dbReference type="PROSITE" id="PS00623"/>
    </source>
</evidence>
<evidence type="ECO:0000256" key="4">
    <source>
        <dbReference type="ARBA" id="ARBA00022827"/>
    </source>
</evidence>
<keyword evidence="5" id="KW-0560">Oxidoreductase</keyword>
<reference evidence="11" key="2">
    <citation type="submission" date="2023-05" db="EMBL/GenBank/DDBJ databases">
        <authorList>
            <consortium name="Lawrence Berkeley National Laboratory"/>
            <person name="Steindorff A."/>
            <person name="Hensen N."/>
            <person name="Bonometti L."/>
            <person name="Westerberg I."/>
            <person name="Brannstrom I.O."/>
            <person name="Guillou S."/>
            <person name="Cros-Aarteil S."/>
            <person name="Calhoun S."/>
            <person name="Haridas S."/>
            <person name="Kuo A."/>
            <person name="Mondo S."/>
            <person name="Pangilinan J."/>
            <person name="Riley R."/>
            <person name="Labutti K."/>
            <person name="Andreopoulos B."/>
            <person name="Lipzen A."/>
            <person name="Chen C."/>
            <person name="Yanf M."/>
            <person name="Daum C."/>
            <person name="Ng V."/>
            <person name="Clum A."/>
            <person name="Ohm R."/>
            <person name="Martin F."/>
            <person name="Silar P."/>
            <person name="Natvig D."/>
            <person name="Lalanne C."/>
            <person name="Gautier V."/>
            <person name="Ament-Velasquez S.L."/>
            <person name="Kruys A."/>
            <person name="Hutchinson M.I."/>
            <person name="Powell A.J."/>
            <person name="Barry K."/>
            <person name="Miller A.N."/>
            <person name="Grigoriev I.V."/>
            <person name="Debuchy R."/>
            <person name="Gladieux P."/>
            <person name="Thoren M.H."/>
            <person name="Johannesson H."/>
        </authorList>
    </citation>
    <scope>NUCLEOTIDE SEQUENCE</scope>
    <source>
        <strain evidence="11">CBS 315.58</strain>
    </source>
</reference>
<dbReference type="Proteomes" id="UP001303160">
    <property type="component" value="Unassembled WGS sequence"/>
</dbReference>
<name>A0AAN7AVW3_9PEZI</name>
<dbReference type="EMBL" id="MU863912">
    <property type="protein sequence ID" value="KAK4201024.1"/>
    <property type="molecule type" value="Genomic_DNA"/>
</dbReference>
<dbReference type="InterPro" id="IPR012132">
    <property type="entry name" value="GMC_OxRdtase"/>
</dbReference>
<protein>
    <submittedName>
        <fullName evidence="11">GMC oxidoreductase</fullName>
    </submittedName>
</protein>
<gene>
    <name evidence="11" type="ORF">QBC40DRAFT_64320</name>
</gene>
<feature type="active site" description="Proton donor" evidence="6">
    <location>
        <position position="542"/>
    </location>
</feature>
<dbReference type="Gene3D" id="3.50.50.60">
    <property type="entry name" value="FAD/NAD(P)-binding domain"/>
    <property type="match status" value="1"/>
</dbReference>
<keyword evidence="3 8" id="KW-0285">Flavoprotein</keyword>
<organism evidence="11 12">
    <name type="scientific">Triangularia verruculosa</name>
    <dbReference type="NCBI Taxonomy" id="2587418"/>
    <lineage>
        <taxon>Eukaryota</taxon>
        <taxon>Fungi</taxon>
        <taxon>Dikarya</taxon>
        <taxon>Ascomycota</taxon>
        <taxon>Pezizomycotina</taxon>
        <taxon>Sordariomycetes</taxon>
        <taxon>Sordariomycetidae</taxon>
        <taxon>Sordariales</taxon>
        <taxon>Podosporaceae</taxon>
        <taxon>Triangularia</taxon>
    </lineage>
</organism>
<dbReference type="PROSITE" id="PS00624">
    <property type="entry name" value="GMC_OXRED_2"/>
    <property type="match status" value="1"/>
</dbReference>
<dbReference type="PANTHER" id="PTHR11552">
    <property type="entry name" value="GLUCOSE-METHANOL-CHOLINE GMC OXIDOREDUCTASE"/>
    <property type="match status" value="1"/>
</dbReference>
<accession>A0AAN7AVW3</accession>
<feature type="binding site" evidence="7">
    <location>
        <position position="94"/>
    </location>
    <ligand>
        <name>FAD</name>
        <dbReference type="ChEBI" id="CHEBI:57692"/>
    </ligand>
</feature>
<dbReference type="SUPFAM" id="SSF54373">
    <property type="entry name" value="FAD-linked reductases, C-terminal domain"/>
    <property type="match status" value="1"/>
</dbReference>
<evidence type="ECO:0000313" key="12">
    <source>
        <dbReference type="Proteomes" id="UP001303160"/>
    </source>
</evidence>
<feature type="active site" description="Proton acceptor" evidence="6">
    <location>
        <position position="587"/>
    </location>
</feature>
<dbReference type="Gene3D" id="3.30.560.10">
    <property type="entry name" value="Glucose Oxidase, domain 3"/>
    <property type="match status" value="1"/>
</dbReference>
<evidence type="ECO:0000256" key="6">
    <source>
        <dbReference type="PIRSR" id="PIRSR000137-1"/>
    </source>
</evidence>
<dbReference type="GO" id="GO:0050660">
    <property type="term" value="F:flavin adenine dinucleotide binding"/>
    <property type="evidence" value="ECO:0007669"/>
    <property type="project" value="InterPro"/>
</dbReference>
<dbReference type="PANTHER" id="PTHR11552:SF201">
    <property type="entry name" value="GLUCOSE-METHANOL-CHOLINE OXIDOREDUCTASE N-TERMINAL DOMAIN-CONTAINING PROTEIN"/>
    <property type="match status" value="1"/>
</dbReference>
<feature type="binding site" evidence="7">
    <location>
        <begin position="541"/>
        <end position="542"/>
    </location>
    <ligand>
        <name>FAD</name>
        <dbReference type="ChEBI" id="CHEBI:57692"/>
    </ligand>
</feature>